<sequence>MKEFFVGCGRLSGMGGQLGRPLGSMLVNLLSGTARAVRPRCLFPVALQARCEAVDLTTALALRCQRPTFLAERREPSGLAA</sequence>
<dbReference type="KEGG" id="rml:FF011L_16360"/>
<proteinExistence type="predicted"/>
<evidence type="ECO:0000313" key="1">
    <source>
        <dbReference type="EMBL" id="QDS92882.1"/>
    </source>
</evidence>
<gene>
    <name evidence="1" type="ORF">FF011L_16360</name>
</gene>
<organism evidence="1 2">
    <name type="scientific">Roseimaritima multifibrata</name>
    <dbReference type="NCBI Taxonomy" id="1930274"/>
    <lineage>
        <taxon>Bacteria</taxon>
        <taxon>Pseudomonadati</taxon>
        <taxon>Planctomycetota</taxon>
        <taxon>Planctomycetia</taxon>
        <taxon>Pirellulales</taxon>
        <taxon>Pirellulaceae</taxon>
        <taxon>Roseimaritima</taxon>
    </lineage>
</organism>
<dbReference type="EMBL" id="CP036262">
    <property type="protein sequence ID" value="QDS92882.1"/>
    <property type="molecule type" value="Genomic_DNA"/>
</dbReference>
<dbReference type="AlphaFoldDB" id="A0A517MDC6"/>
<protein>
    <submittedName>
        <fullName evidence="1">Uncharacterized protein</fullName>
    </submittedName>
</protein>
<keyword evidence="2" id="KW-1185">Reference proteome</keyword>
<accession>A0A517MDC6</accession>
<name>A0A517MDC6_9BACT</name>
<evidence type="ECO:0000313" key="2">
    <source>
        <dbReference type="Proteomes" id="UP000320672"/>
    </source>
</evidence>
<reference evidence="1 2" key="1">
    <citation type="submission" date="2019-02" db="EMBL/GenBank/DDBJ databases">
        <title>Deep-cultivation of Planctomycetes and their phenomic and genomic characterization uncovers novel biology.</title>
        <authorList>
            <person name="Wiegand S."/>
            <person name="Jogler M."/>
            <person name="Boedeker C."/>
            <person name="Pinto D."/>
            <person name="Vollmers J."/>
            <person name="Rivas-Marin E."/>
            <person name="Kohn T."/>
            <person name="Peeters S.H."/>
            <person name="Heuer A."/>
            <person name="Rast P."/>
            <person name="Oberbeckmann S."/>
            <person name="Bunk B."/>
            <person name="Jeske O."/>
            <person name="Meyerdierks A."/>
            <person name="Storesund J.E."/>
            <person name="Kallscheuer N."/>
            <person name="Luecker S."/>
            <person name="Lage O.M."/>
            <person name="Pohl T."/>
            <person name="Merkel B.J."/>
            <person name="Hornburger P."/>
            <person name="Mueller R.-W."/>
            <person name="Bruemmer F."/>
            <person name="Labrenz M."/>
            <person name="Spormann A.M."/>
            <person name="Op den Camp H."/>
            <person name="Overmann J."/>
            <person name="Amann R."/>
            <person name="Jetten M.S.M."/>
            <person name="Mascher T."/>
            <person name="Medema M.H."/>
            <person name="Devos D.P."/>
            <person name="Kaster A.-K."/>
            <person name="Ovreas L."/>
            <person name="Rohde M."/>
            <person name="Galperin M.Y."/>
            <person name="Jogler C."/>
        </authorList>
    </citation>
    <scope>NUCLEOTIDE SEQUENCE [LARGE SCALE GENOMIC DNA]</scope>
    <source>
        <strain evidence="1 2">FF011L</strain>
    </source>
</reference>
<dbReference type="Proteomes" id="UP000320672">
    <property type="component" value="Chromosome"/>
</dbReference>